<proteinExistence type="evidence at transcript level"/>
<dbReference type="InterPro" id="IPR029063">
    <property type="entry name" value="SAM-dependent_MTases_sf"/>
</dbReference>
<evidence type="ECO:0000256" key="4">
    <source>
        <dbReference type="ARBA" id="ARBA00022679"/>
    </source>
</evidence>
<dbReference type="SUPFAM" id="SSF53335">
    <property type="entry name" value="S-adenosyl-L-methionine-dependent methyltransferases"/>
    <property type="match status" value="1"/>
</dbReference>
<feature type="domain" description="Ribosomal RNA large subunit methyltransferase K/L-like methyltransferase" evidence="7">
    <location>
        <begin position="216"/>
        <end position="388"/>
    </location>
</feature>
<dbReference type="SUPFAM" id="SSF143437">
    <property type="entry name" value="THUMP domain-like"/>
    <property type="match status" value="1"/>
</dbReference>
<dbReference type="PANTHER" id="PTHR14911:SF13">
    <property type="entry name" value="TRNA (GUANINE(6)-N2)-METHYLTRANSFERASE THUMP3"/>
    <property type="match status" value="1"/>
</dbReference>
<feature type="compositionally biased region" description="Basic and acidic residues" evidence="6">
    <location>
        <begin position="133"/>
        <end position="145"/>
    </location>
</feature>
<evidence type="ECO:0000256" key="5">
    <source>
        <dbReference type="ARBA" id="ARBA00022694"/>
    </source>
</evidence>
<evidence type="ECO:0000256" key="3">
    <source>
        <dbReference type="ARBA" id="ARBA00022603"/>
    </source>
</evidence>
<dbReference type="Gene3D" id="3.40.50.150">
    <property type="entry name" value="Vaccinia Virus protein VP39"/>
    <property type="match status" value="1"/>
</dbReference>
<organism evidence="8">
    <name type="scientific">Phallusia mammillata</name>
    <dbReference type="NCBI Taxonomy" id="59560"/>
    <lineage>
        <taxon>Eukaryota</taxon>
        <taxon>Metazoa</taxon>
        <taxon>Chordata</taxon>
        <taxon>Tunicata</taxon>
        <taxon>Ascidiacea</taxon>
        <taxon>Phlebobranchia</taxon>
        <taxon>Ascidiidae</taxon>
        <taxon>Phallusia</taxon>
    </lineage>
</organism>
<name>A0A6F9DVQ7_9ASCI</name>
<keyword evidence="2" id="KW-0963">Cytoplasm</keyword>
<keyword evidence="5" id="KW-0819">tRNA processing</keyword>
<dbReference type="Pfam" id="PF01170">
    <property type="entry name" value="UPF0020"/>
    <property type="match status" value="1"/>
</dbReference>
<evidence type="ECO:0000256" key="1">
    <source>
        <dbReference type="ARBA" id="ARBA00004496"/>
    </source>
</evidence>
<dbReference type="PANTHER" id="PTHR14911">
    <property type="entry name" value="THUMP DOMAIN-CONTAINING"/>
    <property type="match status" value="1"/>
</dbReference>
<gene>
    <name evidence="8" type="primary">Thumpd3</name>
</gene>
<keyword evidence="3" id="KW-0489">Methyltransferase</keyword>
<evidence type="ECO:0000256" key="6">
    <source>
        <dbReference type="SAM" id="MobiDB-lite"/>
    </source>
</evidence>
<keyword evidence="4" id="KW-0808">Transferase</keyword>
<dbReference type="GO" id="GO:0005737">
    <property type="term" value="C:cytoplasm"/>
    <property type="evidence" value="ECO:0007669"/>
    <property type="project" value="UniProtKB-SubCell"/>
</dbReference>
<evidence type="ECO:0000313" key="8">
    <source>
        <dbReference type="EMBL" id="CAB3266955.1"/>
    </source>
</evidence>
<dbReference type="GO" id="GO:0016423">
    <property type="term" value="F:tRNA (guanine) methyltransferase activity"/>
    <property type="evidence" value="ECO:0007669"/>
    <property type="project" value="TreeGrafter"/>
</dbReference>
<dbReference type="InterPro" id="IPR000241">
    <property type="entry name" value="RlmKL-like_Mtase"/>
</dbReference>
<dbReference type="FunFam" id="3.40.50.150:FF:000073">
    <property type="entry name" value="THUMP domain containing 3"/>
    <property type="match status" value="1"/>
</dbReference>
<feature type="region of interest" description="Disordered" evidence="6">
    <location>
        <begin position="121"/>
        <end position="148"/>
    </location>
</feature>
<dbReference type="EMBL" id="LR791093">
    <property type="protein sequence ID" value="CAB3266955.1"/>
    <property type="molecule type" value="mRNA"/>
</dbReference>
<sequence length="406" mass="46219">MELEESIQDFVDSDSMVTIGATVVTGFEKVAMEEIKEKIEHIDMTYIRGKIFIQMLPKAISGLHKLLSVDNLFLVIKYVPHYVYPDEKEIMLKSLAKFPVGLPWDEVTKFWRLNLEHCKKPNKNKQSSKRVPNKHDMENNSEVRFRVTSSRAGKSQCVTSPDADLHFGGALQDVTNWTVDLSHYNMEIFFSMGFDAIMISMSLTYRSLHHRHISHFGKTTLKSTIAHNMLRLCNIQTGDFVVDPMCGSGVIPIEGYAQWKNAFYLAADNAHPAIVRSSSNVKFLNKEYTKTKFPIDVLHWDATRMPWRTATVDVCVTDLPFGKRLGSQADNRKLYPSFLHEMARVSRLRTARACLLTHDKRSIITALAKVSSLWKIKQSHTINIGGLRAGVYLLQRTITLAKDVVL</sequence>
<feature type="compositionally biased region" description="Basic residues" evidence="6">
    <location>
        <begin position="121"/>
        <end position="132"/>
    </location>
</feature>
<dbReference type="GO" id="GO:0030488">
    <property type="term" value="P:tRNA methylation"/>
    <property type="evidence" value="ECO:0007669"/>
    <property type="project" value="TreeGrafter"/>
</dbReference>
<dbReference type="GO" id="GO:0043527">
    <property type="term" value="C:tRNA methyltransferase complex"/>
    <property type="evidence" value="ECO:0007669"/>
    <property type="project" value="UniProtKB-ARBA"/>
</dbReference>
<reference evidence="8" key="1">
    <citation type="submission" date="2020-04" db="EMBL/GenBank/DDBJ databases">
        <authorList>
            <person name="Neveu A P."/>
        </authorList>
    </citation>
    <scope>NUCLEOTIDE SEQUENCE</scope>
    <source>
        <tissue evidence="8">Whole embryo</tissue>
    </source>
</reference>
<dbReference type="PROSITE" id="PS01261">
    <property type="entry name" value="UPF0020"/>
    <property type="match status" value="1"/>
</dbReference>
<dbReference type="Gene3D" id="3.30.2130.30">
    <property type="match status" value="1"/>
</dbReference>
<accession>A0A6F9DVQ7</accession>
<protein>
    <submittedName>
        <fullName evidence="8">THUMP domain-containing protein 3-like</fullName>
    </submittedName>
</protein>
<dbReference type="AlphaFoldDB" id="A0A6F9DVQ7"/>
<evidence type="ECO:0000256" key="2">
    <source>
        <dbReference type="ARBA" id="ARBA00022490"/>
    </source>
</evidence>
<dbReference type="InterPro" id="IPR053943">
    <property type="entry name" value="RlmKL-like_Mtase_CS"/>
</dbReference>
<evidence type="ECO:0000259" key="7">
    <source>
        <dbReference type="Pfam" id="PF01170"/>
    </source>
</evidence>
<comment type="subcellular location">
    <subcellularLocation>
        <location evidence="1">Cytoplasm</location>
    </subcellularLocation>
</comment>